<organism evidence="1 2">
    <name type="scientific">Haloarcula mannanilytica</name>
    <dbReference type="NCBI Taxonomy" id="2509225"/>
    <lineage>
        <taxon>Archaea</taxon>
        <taxon>Methanobacteriati</taxon>
        <taxon>Methanobacteriota</taxon>
        <taxon>Stenosarchaea group</taxon>
        <taxon>Halobacteria</taxon>
        <taxon>Halobacteriales</taxon>
        <taxon>Haloarculaceae</taxon>
        <taxon>Haloarcula</taxon>
    </lineage>
</organism>
<dbReference type="InterPro" id="IPR036390">
    <property type="entry name" value="WH_DNA-bd_sf"/>
</dbReference>
<name>A0A4C2EMQ4_9EURY</name>
<proteinExistence type="predicted"/>
<dbReference type="Proteomes" id="UP000304382">
    <property type="component" value="Unassembled WGS sequence"/>
</dbReference>
<keyword evidence="2" id="KW-1185">Reference proteome</keyword>
<dbReference type="EMBL" id="BIXZ01000009">
    <property type="protein sequence ID" value="GCF15625.1"/>
    <property type="molecule type" value="Genomic_DNA"/>
</dbReference>
<comment type="caution">
    <text evidence="1">The sequence shown here is derived from an EMBL/GenBank/DDBJ whole genome shotgun (WGS) entry which is preliminary data.</text>
</comment>
<dbReference type="AlphaFoldDB" id="A0A4C2EMQ4"/>
<accession>A0A4C2EMQ4</accession>
<dbReference type="SUPFAM" id="SSF46785">
    <property type="entry name" value="Winged helix' DNA-binding domain"/>
    <property type="match status" value="1"/>
</dbReference>
<evidence type="ECO:0008006" key="3">
    <source>
        <dbReference type="Google" id="ProtNLM"/>
    </source>
</evidence>
<gene>
    <name evidence="1" type="ORF">Harman_35600</name>
</gene>
<protein>
    <recommendedName>
        <fullName evidence="3">Transcriptional regulator</fullName>
    </recommendedName>
</protein>
<evidence type="ECO:0000313" key="2">
    <source>
        <dbReference type="Proteomes" id="UP000304382"/>
    </source>
</evidence>
<sequence>MRAKYSYGYANDTLSTMTEFSIQTEVEVLEVLVDESPCHVMEITNIVDGHPITIDQACAHLHSEGCIVPRGRGLYEITDAGEQRLETQQES</sequence>
<dbReference type="Gene3D" id="1.10.10.10">
    <property type="entry name" value="Winged helix-like DNA-binding domain superfamily/Winged helix DNA-binding domain"/>
    <property type="match status" value="1"/>
</dbReference>
<evidence type="ECO:0000313" key="1">
    <source>
        <dbReference type="EMBL" id="GCF15625.1"/>
    </source>
</evidence>
<dbReference type="InterPro" id="IPR036388">
    <property type="entry name" value="WH-like_DNA-bd_sf"/>
</dbReference>
<reference evidence="1 2" key="1">
    <citation type="submission" date="2019-02" db="EMBL/GenBank/DDBJ databases">
        <title>Haloarcula mannanilyticum sp. nov., a mannan degrading haloarchaeon isolated from commercial salt.</title>
        <authorList>
            <person name="Enomoto S."/>
            <person name="Shimane Y."/>
            <person name="Kamekura M."/>
            <person name="Ito T."/>
            <person name="Moriya O."/>
            <person name="Ihara K."/>
            <person name="Takahashi-Ando N."/>
            <person name="Fukushima Y."/>
            <person name="Yoshida Y."/>
            <person name="Usama R."/>
            <person name="Takai K."/>
            <person name="Minegishi H."/>
        </authorList>
    </citation>
    <scope>NUCLEOTIDE SEQUENCE [LARGE SCALE GENOMIC DNA]</scope>
    <source>
        <strain evidence="1 2">MD130-1</strain>
    </source>
</reference>